<keyword evidence="1" id="KW-0472">Membrane</keyword>
<reference evidence="2 3" key="1">
    <citation type="journal article" date="2019" name="Nat. Ecol. Evol.">
        <title>Megaphylogeny resolves global patterns of mushroom evolution.</title>
        <authorList>
            <person name="Varga T."/>
            <person name="Krizsan K."/>
            <person name="Foldi C."/>
            <person name="Dima B."/>
            <person name="Sanchez-Garcia M."/>
            <person name="Sanchez-Ramirez S."/>
            <person name="Szollosi G.J."/>
            <person name="Szarkandi J.G."/>
            <person name="Papp V."/>
            <person name="Albert L."/>
            <person name="Andreopoulos W."/>
            <person name="Angelini C."/>
            <person name="Antonin V."/>
            <person name="Barry K.W."/>
            <person name="Bougher N.L."/>
            <person name="Buchanan P."/>
            <person name="Buyck B."/>
            <person name="Bense V."/>
            <person name="Catcheside P."/>
            <person name="Chovatia M."/>
            <person name="Cooper J."/>
            <person name="Damon W."/>
            <person name="Desjardin D."/>
            <person name="Finy P."/>
            <person name="Geml J."/>
            <person name="Haridas S."/>
            <person name="Hughes K."/>
            <person name="Justo A."/>
            <person name="Karasinski D."/>
            <person name="Kautmanova I."/>
            <person name="Kiss B."/>
            <person name="Kocsube S."/>
            <person name="Kotiranta H."/>
            <person name="LaButti K.M."/>
            <person name="Lechner B.E."/>
            <person name="Liimatainen K."/>
            <person name="Lipzen A."/>
            <person name="Lukacs Z."/>
            <person name="Mihaltcheva S."/>
            <person name="Morgado L.N."/>
            <person name="Niskanen T."/>
            <person name="Noordeloos M.E."/>
            <person name="Ohm R.A."/>
            <person name="Ortiz-Santana B."/>
            <person name="Ovrebo C."/>
            <person name="Racz N."/>
            <person name="Riley R."/>
            <person name="Savchenko A."/>
            <person name="Shiryaev A."/>
            <person name="Soop K."/>
            <person name="Spirin V."/>
            <person name="Szebenyi C."/>
            <person name="Tomsovsky M."/>
            <person name="Tulloss R.E."/>
            <person name="Uehling J."/>
            <person name="Grigoriev I.V."/>
            <person name="Vagvolgyi C."/>
            <person name="Papp T."/>
            <person name="Martin F.M."/>
            <person name="Miettinen O."/>
            <person name="Hibbett D.S."/>
            <person name="Nagy L.G."/>
        </authorList>
    </citation>
    <scope>NUCLEOTIDE SEQUENCE [LARGE SCALE GENOMIC DNA]</scope>
    <source>
        <strain evidence="2 3">OMC1185</strain>
    </source>
</reference>
<dbReference type="OrthoDB" id="2535105at2759"/>
<organism evidence="2 3">
    <name type="scientific">Heliocybe sulcata</name>
    <dbReference type="NCBI Taxonomy" id="5364"/>
    <lineage>
        <taxon>Eukaryota</taxon>
        <taxon>Fungi</taxon>
        <taxon>Dikarya</taxon>
        <taxon>Basidiomycota</taxon>
        <taxon>Agaricomycotina</taxon>
        <taxon>Agaricomycetes</taxon>
        <taxon>Gloeophyllales</taxon>
        <taxon>Gloeophyllaceae</taxon>
        <taxon>Heliocybe</taxon>
    </lineage>
</organism>
<name>A0A5C3MML9_9AGAM</name>
<dbReference type="AlphaFoldDB" id="A0A5C3MML9"/>
<feature type="transmembrane region" description="Helical" evidence="1">
    <location>
        <begin position="46"/>
        <end position="70"/>
    </location>
</feature>
<protein>
    <submittedName>
        <fullName evidence="2">Uncharacterized protein</fullName>
    </submittedName>
</protein>
<keyword evidence="1" id="KW-1133">Transmembrane helix</keyword>
<keyword evidence="1" id="KW-0812">Transmembrane</keyword>
<feature type="transmembrane region" description="Helical" evidence="1">
    <location>
        <begin position="12"/>
        <end position="34"/>
    </location>
</feature>
<proteinExistence type="predicted"/>
<evidence type="ECO:0000256" key="1">
    <source>
        <dbReference type="SAM" id="Phobius"/>
    </source>
</evidence>
<accession>A0A5C3MML9</accession>
<dbReference type="EMBL" id="ML213535">
    <property type="protein sequence ID" value="TFK45945.1"/>
    <property type="molecule type" value="Genomic_DNA"/>
</dbReference>
<dbReference type="Proteomes" id="UP000305948">
    <property type="component" value="Unassembled WGS sequence"/>
</dbReference>
<gene>
    <name evidence="2" type="ORF">OE88DRAFT_1668588</name>
</gene>
<sequence length="96" mass="10772">MSLSLGTTYGVLFKGSIVVYGLYGVTCAQVIRYYNTYRNDSPVVKWLVGVTWLVGTFQLCLISHVLWYYLVSKCNGDPDGYNYANWSLIGETIPSV</sequence>
<evidence type="ECO:0000313" key="3">
    <source>
        <dbReference type="Proteomes" id="UP000305948"/>
    </source>
</evidence>
<keyword evidence="3" id="KW-1185">Reference proteome</keyword>
<evidence type="ECO:0000313" key="2">
    <source>
        <dbReference type="EMBL" id="TFK45945.1"/>
    </source>
</evidence>